<dbReference type="GO" id="GO:0003677">
    <property type="term" value="F:DNA binding"/>
    <property type="evidence" value="ECO:0007669"/>
    <property type="project" value="InterPro"/>
</dbReference>
<dbReference type="AlphaFoldDB" id="A0A1I6YA14"/>
<sequence length="93" mass="10746">MFMALMVTLESYRTNLTQKQLAAFRNVSQSTISRLARRMSPSWLTRWTRHTPRLRSSTDESPSWMVYSSPLGIVVTRENCIPESIDATAFVYN</sequence>
<proteinExistence type="predicted"/>
<accession>A0A1I6YA14</accession>
<evidence type="ECO:0000313" key="2">
    <source>
        <dbReference type="Proteomes" id="UP000199165"/>
    </source>
</evidence>
<dbReference type="EMBL" id="FPAT01000002">
    <property type="protein sequence ID" value="SFT47207.1"/>
    <property type="molecule type" value="Genomic_DNA"/>
</dbReference>
<dbReference type="CDD" id="cd00093">
    <property type="entry name" value="HTH_XRE"/>
    <property type="match status" value="1"/>
</dbReference>
<evidence type="ECO:0008006" key="3">
    <source>
        <dbReference type="Google" id="ProtNLM"/>
    </source>
</evidence>
<dbReference type="InterPro" id="IPR010982">
    <property type="entry name" value="Lambda_DNA-bd_dom_sf"/>
</dbReference>
<dbReference type="SUPFAM" id="SSF47413">
    <property type="entry name" value="lambda repressor-like DNA-binding domains"/>
    <property type="match status" value="1"/>
</dbReference>
<dbReference type="Proteomes" id="UP000199165">
    <property type="component" value="Unassembled WGS sequence"/>
</dbReference>
<dbReference type="InterPro" id="IPR001387">
    <property type="entry name" value="Cro/C1-type_HTH"/>
</dbReference>
<organism evidence="1 2">
    <name type="scientific">Actinopolyspora righensis</name>
    <dbReference type="NCBI Taxonomy" id="995060"/>
    <lineage>
        <taxon>Bacteria</taxon>
        <taxon>Bacillati</taxon>
        <taxon>Actinomycetota</taxon>
        <taxon>Actinomycetes</taxon>
        <taxon>Actinopolysporales</taxon>
        <taxon>Actinopolysporaceae</taxon>
        <taxon>Actinopolyspora</taxon>
        <taxon>Actinopolyspora alba group</taxon>
    </lineage>
</organism>
<gene>
    <name evidence="1" type="ORF">SAMN04487904_102331</name>
</gene>
<keyword evidence="2" id="KW-1185">Reference proteome</keyword>
<reference evidence="2" key="1">
    <citation type="submission" date="2016-10" db="EMBL/GenBank/DDBJ databases">
        <authorList>
            <person name="Varghese N."/>
            <person name="Submissions S."/>
        </authorList>
    </citation>
    <scope>NUCLEOTIDE SEQUENCE [LARGE SCALE GENOMIC DNA]</scope>
    <source>
        <strain evidence="2">DSM 45501</strain>
    </source>
</reference>
<protein>
    <recommendedName>
        <fullName evidence="3">Helix-turn-helix</fullName>
    </recommendedName>
</protein>
<evidence type="ECO:0000313" key="1">
    <source>
        <dbReference type="EMBL" id="SFT47207.1"/>
    </source>
</evidence>
<name>A0A1I6YA14_9ACTN</name>